<keyword evidence="2" id="KW-0378">Hydrolase</keyword>
<dbReference type="AlphaFoldDB" id="A0A1D9P311"/>
<dbReference type="PANTHER" id="PTHR43695">
    <property type="entry name" value="PUTATIVE (AFU_ORTHOLOGUE AFUA_2G17250)-RELATED"/>
    <property type="match status" value="1"/>
</dbReference>
<reference evidence="4" key="1">
    <citation type="submission" date="2016-10" db="EMBL/GenBank/DDBJ databases">
        <title>The complete genome sequence of the rumen bacterium Butyrivibrio hungatei MB2003.</title>
        <authorList>
            <person name="Palevich N."/>
            <person name="Kelly W.J."/>
            <person name="Leahy S.C."/>
            <person name="Altermann E."/>
            <person name="Rakonjac J."/>
            <person name="Attwood G.T."/>
        </authorList>
    </citation>
    <scope>NUCLEOTIDE SEQUENCE [LARGE SCALE GENOMIC DNA]</scope>
    <source>
        <strain evidence="4">MB2003</strain>
    </source>
</reference>
<dbReference type="Gene3D" id="3.40.50.1110">
    <property type="entry name" value="SGNH hydrolase"/>
    <property type="match status" value="1"/>
</dbReference>
<dbReference type="Pfam" id="PF00657">
    <property type="entry name" value="Lipase_GDSL"/>
    <property type="match status" value="1"/>
</dbReference>
<evidence type="ECO:0000256" key="1">
    <source>
        <dbReference type="ARBA" id="ARBA00008668"/>
    </source>
</evidence>
<accession>A0A1D9P311</accession>
<evidence type="ECO:0000256" key="2">
    <source>
        <dbReference type="ARBA" id="ARBA00022801"/>
    </source>
</evidence>
<evidence type="ECO:0000313" key="3">
    <source>
        <dbReference type="EMBL" id="AOZ96960.1"/>
    </source>
</evidence>
<dbReference type="InterPro" id="IPR036514">
    <property type="entry name" value="SGNH_hydro_sf"/>
</dbReference>
<comment type="similarity">
    <text evidence="1">Belongs to the 'GDSL' lipolytic enzyme family.</text>
</comment>
<proteinExistence type="inferred from homology"/>
<dbReference type="KEGG" id="bhu:bhn_I1927"/>
<sequence>MKKTKIILAGDSTVQTYKLSDAPQCGWGAELYKYFDALDVCIRHSKGSSFDNAVSYETSSVIIDNRAMAGRSLKSFSDEGRWQDLIKDVSNGDYVLIQSAHNDAYKEKEERYLSPSEYKERLKKEYVEAILSKGAVPVLVTAIAMKDFDDNKVCRISFPEYRDKMMELAEEMKLELIDLGKETAQYNTKIGEEACKGIYMNLDKDMFESAPLGKEDNAHLKFEGAFVYAGFVAKRLKEIIGV</sequence>
<protein>
    <submittedName>
        <fullName evidence="3">Carbohydrate esterase family 12 Est12B</fullName>
    </submittedName>
</protein>
<dbReference type="SUPFAM" id="SSF52266">
    <property type="entry name" value="SGNH hydrolase"/>
    <property type="match status" value="1"/>
</dbReference>
<dbReference type="InterPro" id="IPR001087">
    <property type="entry name" value="GDSL"/>
</dbReference>
<gene>
    <name evidence="3" type="ORF">bhn_I1927</name>
</gene>
<dbReference type="Proteomes" id="UP000179284">
    <property type="component" value="Chromosome I"/>
</dbReference>
<dbReference type="InterPro" id="IPR037459">
    <property type="entry name" value="RhgT-like"/>
</dbReference>
<name>A0A1D9P311_9FIRM</name>
<dbReference type="OrthoDB" id="9807041at2"/>
<organism evidence="3 4">
    <name type="scientific">Butyrivibrio hungatei</name>
    <dbReference type="NCBI Taxonomy" id="185008"/>
    <lineage>
        <taxon>Bacteria</taxon>
        <taxon>Bacillati</taxon>
        <taxon>Bacillota</taxon>
        <taxon>Clostridia</taxon>
        <taxon>Lachnospirales</taxon>
        <taxon>Lachnospiraceae</taxon>
        <taxon>Butyrivibrio</taxon>
    </lineage>
</organism>
<dbReference type="GO" id="GO:0016788">
    <property type="term" value="F:hydrolase activity, acting on ester bonds"/>
    <property type="evidence" value="ECO:0007669"/>
    <property type="project" value="InterPro"/>
</dbReference>
<dbReference type="PANTHER" id="PTHR43695:SF1">
    <property type="entry name" value="RHAMNOGALACTURONAN ACETYLESTERASE"/>
    <property type="match status" value="1"/>
</dbReference>
<keyword evidence="4" id="KW-1185">Reference proteome</keyword>
<dbReference type="EMBL" id="CP017831">
    <property type="protein sequence ID" value="AOZ96960.1"/>
    <property type="molecule type" value="Genomic_DNA"/>
</dbReference>
<dbReference type="RefSeq" id="WP_071176610.1">
    <property type="nucleotide sequence ID" value="NZ_CP017831.1"/>
</dbReference>
<evidence type="ECO:0000313" key="4">
    <source>
        <dbReference type="Proteomes" id="UP000179284"/>
    </source>
</evidence>